<accession>L8HJ67</accession>
<reference evidence="5 6" key="1">
    <citation type="journal article" date="2013" name="Genome Biol.">
        <title>Genome of Acanthamoeba castellanii highlights extensive lateral gene transfer and early evolution of tyrosine kinase signaling.</title>
        <authorList>
            <person name="Clarke M."/>
            <person name="Lohan A.J."/>
            <person name="Liu B."/>
            <person name="Lagkouvardos I."/>
            <person name="Roy S."/>
            <person name="Zafar N."/>
            <person name="Bertelli C."/>
            <person name="Schilde C."/>
            <person name="Kianianmomeni A."/>
            <person name="Burglin T.R."/>
            <person name="Frech C."/>
            <person name="Turcotte B."/>
            <person name="Kopec K.O."/>
            <person name="Synnott J.M."/>
            <person name="Choo C."/>
            <person name="Paponov I."/>
            <person name="Finkler A."/>
            <person name="Soon Heng Tan C."/>
            <person name="Hutchins A.P."/>
            <person name="Weinmeier T."/>
            <person name="Rattei T."/>
            <person name="Chu J.S."/>
            <person name="Gimenez G."/>
            <person name="Irimia M."/>
            <person name="Rigden D.J."/>
            <person name="Fitzpatrick D.A."/>
            <person name="Lorenzo-Morales J."/>
            <person name="Bateman A."/>
            <person name="Chiu C.H."/>
            <person name="Tang P."/>
            <person name="Hegemann P."/>
            <person name="Fromm H."/>
            <person name="Raoult D."/>
            <person name="Greub G."/>
            <person name="Miranda-Saavedra D."/>
            <person name="Chen N."/>
            <person name="Nash P."/>
            <person name="Ginger M.L."/>
            <person name="Horn M."/>
            <person name="Schaap P."/>
            <person name="Caler L."/>
            <person name="Loftus B."/>
        </authorList>
    </citation>
    <scope>NUCLEOTIDE SEQUENCE [LARGE SCALE GENOMIC DNA]</scope>
    <source>
        <strain evidence="5 6">Neff</strain>
    </source>
</reference>
<name>L8HJ67_ACACF</name>
<dbReference type="OrthoDB" id="774951at2759"/>
<protein>
    <submittedName>
        <fullName evidence="5">MAP3K delta1 protein kinase-like, putative</fullName>
    </submittedName>
</protein>
<keyword evidence="2 5" id="KW-0808">Transferase</keyword>
<dbReference type="PANTHER" id="PTHR44329">
    <property type="entry name" value="SERINE/THREONINE-PROTEIN KINASE TNNI3K-RELATED"/>
    <property type="match status" value="1"/>
</dbReference>
<dbReference type="Proteomes" id="UP000011083">
    <property type="component" value="Unassembled WGS sequence"/>
</dbReference>
<evidence type="ECO:0000256" key="3">
    <source>
        <dbReference type="ARBA" id="ARBA00022840"/>
    </source>
</evidence>
<dbReference type="InterPro" id="IPR011009">
    <property type="entry name" value="Kinase-like_dom_sf"/>
</dbReference>
<dbReference type="PROSITE" id="PS50011">
    <property type="entry name" value="PROTEIN_KINASE_DOM"/>
    <property type="match status" value="1"/>
</dbReference>
<gene>
    <name evidence="5" type="ORF">ACA1_333310</name>
</gene>
<keyword evidence="2 5" id="KW-0418">Kinase</keyword>
<dbReference type="GeneID" id="14925474"/>
<dbReference type="STRING" id="1257118.L8HJ67"/>
<keyword evidence="3" id="KW-0067">ATP-binding</keyword>
<keyword evidence="1" id="KW-0547">Nucleotide-binding</keyword>
<evidence type="ECO:0000256" key="1">
    <source>
        <dbReference type="ARBA" id="ARBA00022741"/>
    </source>
</evidence>
<dbReference type="Gene3D" id="3.30.200.20">
    <property type="entry name" value="Phosphorylase Kinase, domain 1"/>
    <property type="match status" value="1"/>
</dbReference>
<feature type="domain" description="Protein kinase" evidence="4">
    <location>
        <begin position="59"/>
        <end position="135"/>
    </location>
</feature>
<dbReference type="Pfam" id="PF07714">
    <property type="entry name" value="PK_Tyr_Ser-Thr"/>
    <property type="match status" value="1"/>
</dbReference>
<dbReference type="GO" id="GO:0004674">
    <property type="term" value="F:protein serine/threonine kinase activity"/>
    <property type="evidence" value="ECO:0007669"/>
    <property type="project" value="TreeGrafter"/>
</dbReference>
<dbReference type="EMBL" id="KB007819">
    <property type="protein sequence ID" value="ELR24451.1"/>
    <property type="molecule type" value="Genomic_DNA"/>
</dbReference>
<dbReference type="SUPFAM" id="SSF56112">
    <property type="entry name" value="Protein kinase-like (PK-like)"/>
    <property type="match status" value="1"/>
</dbReference>
<dbReference type="RefSeq" id="XP_004355025.1">
    <property type="nucleotide sequence ID" value="XM_004354973.1"/>
</dbReference>
<dbReference type="GO" id="GO:0005524">
    <property type="term" value="F:ATP binding"/>
    <property type="evidence" value="ECO:0007669"/>
    <property type="project" value="UniProtKB-KW"/>
</dbReference>
<dbReference type="InterPro" id="IPR000719">
    <property type="entry name" value="Prot_kinase_dom"/>
</dbReference>
<dbReference type="AlphaFoldDB" id="L8HJ67"/>
<keyword evidence="6" id="KW-1185">Reference proteome</keyword>
<sequence length="135" mass="15106">MAGLLGNSTGYNGYCTNVQELVRLLSWAMVNERAAVLASTDFYQLTIVREEWHVDWSEIELGEAIGMGGYGEVYRGTEVAVKLANTQTTKDRQRNFAEEVLMLRHPNVVLFMAASTKPPKVCIVWSSRPLVPSVR</sequence>
<dbReference type="InterPro" id="IPR001245">
    <property type="entry name" value="Ser-Thr/Tyr_kinase_cat_dom"/>
</dbReference>
<dbReference type="KEGG" id="acan:ACA1_333310"/>
<proteinExistence type="predicted"/>
<organism evidence="5 6">
    <name type="scientific">Acanthamoeba castellanii (strain ATCC 30010 / Neff)</name>
    <dbReference type="NCBI Taxonomy" id="1257118"/>
    <lineage>
        <taxon>Eukaryota</taxon>
        <taxon>Amoebozoa</taxon>
        <taxon>Discosea</taxon>
        <taxon>Longamoebia</taxon>
        <taxon>Centramoebida</taxon>
        <taxon>Acanthamoebidae</taxon>
        <taxon>Acanthamoeba</taxon>
    </lineage>
</organism>
<evidence type="ECO:0000313" key="5">
    <source>
        <dbReference type="EMBL" id="ELR24451.1"/>
    </source>
</evidence>
<dbReference type="VEuPathDB" id="AmoebaDB:ACA1_333310"/>
<dbReference type="PANTHER" id="PTHR44329:SF298">
    <property type="entry name" value="MIXED LINEAGE KINASE DOMAIN-LIKE PROTEIN"/>
    <property type="match status" value="1"/>
</dbReference>
<evidence type="ECO:0000313" key="6">
    <source>
        <dbReference type="Proteomes" id="UP000011083"/>
    </source>
</evidence>
<evidence type="ECO:0000256" key="2">
    <source>
        <dbReference type="ARBA" id="ARBA00022777"/>
    </source>
</evidence>
<dbReference type="InterPro" id="IPR051681">
    <property type="entry name" value="Ser/Thr_Kinases-Pseudokinases"/>
</dbReference>
<evidence type="ECO:0000259" key="4">
    <source>
        <dbReference type="PROSITE" id="PS50011"/>
    </source>
</evidence>